<gene>
    <name evidence="3" type="ORF">ABE541_15765</name>
</gene>
<dbReference type="Gene3D" id="2.120.10.30">
    <property type="entry name" value="TolB, C-terminal domain"/>
    <property type="match status" value="1"/>
</dbReference>
<dbReference type="EMBL" id="JBDJNQ010000007">
    <property type="protein sequence ID" value="MEN5378720.1"/>
    <property type="molecule type" value="Genomic_DNA"/>
</dbReference>
<comment type="caution">
    <text evidence="3">The sequence shown here is derived from an EMBL/GenBank/DDBJ whole genome shotgun (WGS) entry which is preliminary data.</text>
</comment>
<keyword evidence="2" id="KW-0964">Secreted</keyword>
<evidence type="ECO:0000256" key="1">
    <source>
        <dbReference type="ARBA" id="ARBA00004613"/>
    </source>
</evidence>
<dbReference type="InterPro" id="IPR011042">
    <property type="entry name" value="6-blade_b-propeller_TolB-like"/>
</dbReference>
<name>A0ABV0BV89_9SPHI</name>
<dbReference type="InterPro" id="IPR017996">
    <property type="entry name" value="MRJP/yellow-related"/>
</dbReference>
<sequence>MKWINNMVFVLTLFGIMDHTLAQQYHSDALIEAASFGKYRAIGVSVNTANRLFVAFPKQNNDYQYGLTEIVNGERVPYPNEEWNKPGEEAGHFVSVQDLYVDANDFLWVLDSKPAPSGSIFGDKGEAAEGQFKLLKINTRTNQVEKRYNFDDLDKSKSGLNDVRVDVQKNKAYLSDPGQAAIIVLDLATGKTRQVLEKTSFTLADPDLILVYDGVEMRDKNGKPFMSNVNGIALTHDFKYFYFKPINKTHLYRIETKYLTDESLTEKELESKVEDMGDVGVTHGLIADKKGNIYLTNSLDYTIKYLSTDGQLHTLVQDSRLLWPDSLGIGTDGFLYFSCAQLPQDPNWSNGKNRTELPYRVFKVQLP</sequence>
<dbReference type="Proteomes" id="UP001409291">
    <property type="component" value="Unassembled WGS sequence"/>
</dbReference>
<dbReference type="SUPFAM" id="SSF63829">
    <property type="entry name" value="Calcium-dependent phosphotriesterase"/>
    <property type="match status" value="1"/>
</dbReference>
<dbReference type="RefSeq" id="WP_346581637.1">
    <property type="nucleotide sequence ID" value="NZ_JBDJLH010000002.1"/>
</dbReference>
<keyword evidence="4" id="KW-1185">Reference proteome</keyword>
<dbReference type="PANTHER" id="PTHR10009">
    <property type="entry name" value="PROTEIN YELLOW-RELATED"/>
    <property type="match status" value="1"/>
</dbReference>
<evidence type="ECO:0000313" key="4">
    <source>
        <dbReference type="Proteomes" id="UP001409291"/>
    </source>
</evidence>
<evidence type="ECO:0000256" key="2">
    <source>
        <dbReference type="ARBA" id="ARBA00022525"/>
    </source>
</evidence>
<protein>
    <submittedName>
        <fullName evidence="3">L-dopachrome tautomerase-related protein</fullName>
    </submittedName>
</protein>
<accession>A0ABV0BV89</accession>
<dbReference type="PANTHER" id="PTHR10009:SF18">
    <property type="entry name" value="PROTEIN YELLOW-LIKE PROTEIN"/>
    <property type="match status" value="1"/>
</dbReference>
<dbReference type="Pfam" id="PF03022">
    <property type="entry name" value="MRJP"/>
    <property type="match status" value="1"/>
</dbReference>
<reference evidence="3 4" key="1">
    <citation type="submission" date="2024-04" db="EMBL/GenBank/DDBJ databases">
        <title>WGS of bacteria from Torrens River.</title>
        <authorList>
            <person name="Wyrsch E.R."/>
            <person name="Drigo B."/>
        </authorList>
    </citation>
    <scope>NUCLEOTIDE SEQUENCE [LARGE SCALE GENOMIC DNA]</scope>
    <source>
        <strain evidence="3 4">TWI391</strain>
    </source>
</reference>
<comment type="subcellular location">
    <subcellularLocation>
        <location evidence="1">Secreted</location>
    </subcellularLocation>
</comment>
<evidence type="ECO:0000313" key="3">
    <source>
        <dbReference type="EMBL" id="MEN5378720.1"/>
    </source>
</evidence>
<proteinExistence type="predicted"/>
<organism evidence="3 4">
    <name type="scientific">Sphingobacterium kitahiroshimense</name>
    <dbReference type="NCBI Taxonomy" id="470446"/>
    <lineage>
        <taxon>Bacteria</taxon>
        <taxon>Pseudomonadati</taxon>
        <taxon>Bacteroidota</taxon>
        <taxon>Sphingobacteriia</taxon>
        <taxon>Sphingobacteriales</taxon>
        <taxon>Sphingobacteriaceae</taxon>
        <taxon>Sphingobacterium</taxon>
    </lineage>
</organism>